<feature type="region of interest" description="Disordered" evidence="1">
    <location>
        <begin position="1"/>
        <end position="22"/>
    </location>
</feature>
<sequence length="260" mass="29488">MPTMSPIQPRSVTLPHDHPDSTPRSVTFATMLWNRGHRGNPLSPFTHRRRFYYDLSVAENVADRDKSQEKRSRSLHDRRALRSRHAYFEHVQYKRNGISRKKSVAARKYRGEIFTIRRSMILNVAAVNANGRNEDHNFPNCSIKTPIGLDPFFSDRGLIGMIVVKSQLCVNGGDDDSLCSSVCLYVHVDPLLICKERGLQYPWSVRPQTDERSLCRLGKNQGFSLIARICSAPTMSIEGSQETIDVYCDMTTDGGGWTVN</sequence>
<dbReference type="Gene3D" id="3.90.215.10">
    <property type="entry name" value="Gamma Fibrinogen, chain A, domain 1"/>
    <property type="match status" value="1"/>
</dbReference>
<reference evidence="2" key="1">
    <citation type="journal article" date="2019" name="bioRxiv">
        <title>The Genome of the Zebra Mussel, Dreissena polymorpha: A Resource for Invasive Species Research.</title>
        <authorList>
            <person name="McCartney M.A."/>
            <person name="Auch B."/>
            <person name="Kono T."/>
            <person name="Mallez S."/>
            <person name="Zhang Y."/>
            <person name="Obille A."/>
            <person name="Becker A."/>
            <person name="Abrahante J.E."/>
            <person name="Garbe J."/>
            <person name="Badalamenti J.P."/>
            <person name="Herman A."/>
            <person name="Mangelson H."/>
            <person name="Liachko I."/>
            <person name="Sullivan S."/>
            <person name="Sone E.D."/>
            <person name="Koren S."/>
            <person name="Silverstein K.A.T."/>
            <person name="Beckman K.B."/>
            <person name="Gohl D.M."/>
        </authorList>
    </citation>
    <scope>NUCLEOTIDE SEQUENCE</scope>
    <source>
        <strain evidence="2">Duluth1</strain>
        <tissue evidence="2">Whole animal</tissue>
    </source>
</reference>
<gene>
    <name evidence="2" type="ORF">DPMN_046689</name>
</gene>
<reference evidence="2" key="2">
    <citation type="submission" date="2020-11" db="EMBL/GenBank/DDBJ databases">
        <authorList>
            <person name="McCartney M.A."/>
            <person name="Auch B."/>
            <person name="Kono T."/>
            <person name="Mallez S."/>
            <person name="Becker A."/>
            <person name="Gohl D.M."/>
            <person name="Silverstein K.A.T."/>
            <person name="Koren S."/>
            <person name="Bechman K.B."/>
            <person name="Herman A."/>
            <person name="Abrahante J.E."/>
            <person name="Garbe J."/>
        </authorList>
    </citation>
    <scope>NUCLEOTIDE SEQUENCE</scope>
    <source>
        <strain evidence="2">Duluth1</strain>
        <tissue evidence="2">Whole animal</tissue>
    </source>
</reference>
<evidence type="ECO:0000313" key="2">
    <source>
        <dbReference type="EMBL" id="KAH3739995.1"/>
    </source>
</evidence>
<protein>
    <recommendedName>
        <fullName evidence="4">Fibrinogen C-terminal domain-containing protein</fullName>
    </recommendedName>
</protein>
<evidence type="ECO:0008006" key="4">
    <source>
        <dbReference type="Google" id="ProtNLM"/>
    </source>
</evidence>
<dbReference type="InterPro" id="IPR036056">
    <property type="entry name" value="Fibrinogen-like_C"/>
</dbReference>
<dbReference type="EMBL" id="JAIWYP010000011">
    <property type="protein sequence ID" value="KAH3739995.1"/>
    <property type="molecule type" value="Genomic_DNA"/>
</dbReference>
<feature type="compositionally biased region" description="Polar residues" evidence="1">
    <location>
        <begin position="1"/>
        <end position="11"/>
    </location>
</feature>
<dbReference type="SUPFAM" id="SSF56496">
    <property type="entry name" value="Fibrinogen C-terminal domain-like"/>
    <property type="match status" value="1"/>
</dbReference>
<accession>A0A9D4D7A9</accession>
<comment type="caution">
    <text evidence="2">The sequence shown here is derived from an EMBL/GenBank/DDBJ whole genome shotgun (WGS) entry which is preliminary data.</text>
</comment>
<evidence type="ECO:0000313" key="3">
    <source>
        <dbReference type="Proteomes" id="UP000828390"/>
    </source>
</evidence>
<proteinExistence type="predicted"/>
<dbReference type="InterPro" id="IPR014716">
    <property type="entry name" value="Fibrinogen_a/b/g_C_1"/>
</dbReference>
<dbReference type="AlphaFoldDB" id="A0A9D4D7A9"/>
<dbReference type="NCBIfam" id="NF040941">
    <property type="entry name" value="GGGWT_bact"/>
    <property type="match status" value="1"/>
</dbReference>
<keyword evidence="3" id="KW-1185">Reference proteome</keyword>
<dbReference type="Proteomes" id="UP000828390">
    <property type="component" value="Unassembled WGS sequence"/>
</dbReference>
<organism evidence="2 3">
    <name type="scientific">Dreissena polymorpha</name>
    <name type="common">Zebra mussel</name>
    <name type="synonym">Mytilus polymorpha</name>
    <dbReference type="NCBI Taxonomy" id="45954"/>
    <lineage>
        <taxon>Eukaryota</taxon>
        <taxon>Metazoa</taxon>
        <taxon>Spiralia</taxon>
        <taxon>Lophotrochozoa</taxon>
        <taxon>Mollusca</taxon>
        <taxon>Bivalvia</taxon>
        <taxon>Autobranchia</taxon>
        <taxon>Heteroconchia</taxon>
        <taxon>Euheterodonta</taxon>
        <taxon>Imparidentia</taxon>
        <taxon>Neoheterodontei</taxon>
        <taxon>Myida</taxon>
        <taxon>Dreissenoidea</taxon>
        <taxon>Dreissenidae</taxon>
        <taxon>Dreissena</taxon>
    </lineage>
</organism>
<name>A0A9D4D7A9_DREPO</name>
<evidence type="ECO:0000256" key="1">
    <source>
        <dbReference type="SAM" id="MobiDB-lite"/>
    </source>
</evidence>